<dbReference type="HAMAP" id="MF_00378">
    <property type="entry name" value="Exonuc_7_L"/>
    <property type="match status" value="1"/>
</dbReference>
<evidence type="ECO:0000256" key="7">
    <source>
        <dbReference type="SAM" id="Coils"/>
    </source>
</evidence>
<dbReference type="PANTHER" id="PTHR30008:SF0">
    <property type="entry name" value="EXODEOXYRIBONUCLEASE 7 LARGE SUBUNIT"/>
    <property type="match status" value="1"/>
</dbReference>
<evidence type="ECO:0000256" key="2">
    <source>
        <dbReference type="ARBA" id="ARBA00022722"/>
    </source>
</evidence>
<dbReference type="GO" id="GO:0008855">
    <property type="term" value="F:exodeoxyribonuclease VII activity"/>
    <property type="evidence" value="ECO:0007669"/>
    <property type="project" value="UniProtKB-UniRule"/>
</dbReference>
<dbReference type="GO" id="GO:0003676">
    <property type="term" value="F:nucleic acid binding"/>
    <property type="evidence" value="ECO:0007669"/>
    <property type="project" value="InterPro"/>
</dbReference>
<comment type="subcellular location">
    <subcellularLocation>
        <location evidence="5 6">Cytoplasm</location>
    </subcellularLocation>
</comment>
<keyword evidence="1 5" id="KW-0963">Cytoplasm</keyword>
<dbReference type="GO" id="GO:0005737">
    <property type="term" value="C:cytoplasm"/>
    <property type="evidence" value="ECO:0007669"/>
    <property type="project" value="UniProtKB-SubCell"/>
</dbReference>
<dbReference type="RefSeq" id="WP_103423360.1">
    <property type="nucleotide sequence ID" value="NZ_JARBEV010000002.1"/>
</dbReference>
<keyword evidence="3 5" id="KW-0378">Hydrolase</keyword>
<comment type="catalytic activity">
    <reaction evidence="5 6">
        <text>Exonucleolytic cleavage in either 5'- to 3'- or 3'- to 5'-direction to yield nucleoside 5'-phosphates.</text>
        <dbReference type="EC" id="3.1.11.6"/>
    </reaction>
</comment>
<evidence type="ECO:0000256" key="4">
    <source>
        <dbReference type="ARBA" id="ARBA00022839"/>
    </source>
</evidence>
<evidence type="ECO:0000313" key="11">
    <source>
        <dbReference type="Proteomes" id="UP000313312"/>
    </source>
</evidence>
<keyword evidence="7" id="KW-0175">Coiled coil</keyword>
<evidence type="ECO:0000256" key="5">
    <source>
        <dbReference type="HAMAP-Rule" id="MF_00378"/>
    </source>
</evidence>
<name>A0A5C4TLL3_FRUSA</name>
<dbReference type="Pfam" id="PF13742">
    <property type="entry name" value="tRNA_anti_2"/>
    <property type="match status" value="1"/>
</dbReference>
<dbReference type="InterPro" id="IPR003753">
    <property type="entry name" value="Exonuc_VII_L"/>
</dbReference>
<dbReference type="InterPro" id="IPR025824">
    <property type="entry name" value="OB-fold_nuc-bd_dom"/>
</dbReference>
<comment type="similarity">
    <text evidence="5 6">Belongs to the XseA family.</text>
</comment>
<protein>
    <recommendedName>
        <fullName evidence="5">Exodeoxyribonuclease 7 large subunit</fullName>
        <ecNumber evidence="5">3.1.11.6</ecNumber>
    </recommendedName>
    <alternativeName>
        <fullName evidence="5">Exodeoxyribonuclease VII large subunit</fullName>
        <shortName evidence="5">Exonuclease VII large subunit</shortName>
    </alternativeName>
</protein>
<dbReference type="AlphaFoldDB" id="A0A5C4TLL3"/>
<feature type="domain" description="Exonuclease VII large subunit C-terminal" evidence="8">
    <location>
        <begin position="123"/>
        <end position="437"/>
    </location>
</feature>
<gene>
    <name evidence="5" type="primary">xseA</name>
    <name evidence="10" type="ORF">DID87_01415</name>
</gene>
<comment type="caution">
    <text evidence="10">The sequence shown here is derived from an EMBL/GenBank/DDBJ whole genome shotgun (WGS) entry which is preliminary data.</text>
</comment>
<comment type="function">
    <text evidence="5">Bidirectionally degrades single-stranded DNA into large acid-insoluble oligonucleotides, which are then degraded further into small acid-soluble oligonucleotides.</text>
</comment>
<evidence type="ECO:0000259" key="8">
    <source>
        <dbReference type="Pfam" id="PF02601"/>
    </source>
</evidence>
<organism evidence="10 11">
    <name type="scientific">Fructilactobacillus sanfranciscensis</name>
    <name type="common">Lactobacillus sanfranciscensis</name>
    <dbReference type="NCBI Taxonomy" id="1625"/>
    <lineage>
        <taxon>Bacteria</taxon>
        <taxon>Bacillati</taxon>
        <taxon>Bacillota</taxon>
        <taxon>Bacilli</taxon>
        <taxon>Lactobacillales</taxon>
        <taxon>Lactobacillaceae</taxon>
        <taxon>Fructilactobacillus</taxon>
    </lineage>
</organism>
<feature type="coiled-coil region" evidence="7">
    <location>
        <begin position="264"/>
        <end position="291"/>
    </location>
</feature>
<dbReference type="PANTHER" id="PTHR30008">
    <property type="entry name" value="EXODEOXYRIBONUCLEASE 7 LARGE SUBUNIT"/>
    <property type="match status" value="1"/>
</dbReference>
<evidence type="ECO:0000259" key="9">
    <source>
        <dbReference type="Pfam" id="PF13742"/>
    </source>
</evidence>
<dbReference type="EMBL" id="QFCR01000002">
    <property type="protein sequence ID" value="TNK91030.1"/>
    <property type="molecule type" value="Genomic_DNA"/>
</dbReference>
<evidence type="ECO:0000313" key="10">
    <source>
        <dbReference type="EMBL" id="TNK91030.1"/>
    </source>
</evidence>
<dbReference type="GO" id="GO:0009318">
    <property type="term" value="C:exodeoxyribonuclease VII complex"/>
    <property type="evidence" value="ECO:0007669"/>
    <property type="project" value="UniProtKB-UniRule"/>
</dbReference>
<dbReference type="GO" id="GO:0006308">
    <property type="term" value="P:DNA catabolic process"/>
    <property type="evidence" value="ECO:0007669"/>
    <property type="project" value="UniProtKB-UniRule"/>
</dbReference>
<dbReference type="InterPro" id="IPR020579">
    <property type="entry name" value="Exonuc_VII_lsu_C"/>
</dbReference>
<proteinExistence type="inferred from homology"/>
<sequence>MNHDYLTVTALNQYIHKKFENDPYLSKVYVTGELSNWRKRPGHQYFVIKDDHSVISAVMWKGSFAKVKFEPEEGMKVLITGRVTSFAKSGQYQIYVESMEPDGIGNLYLAYEQLKKKLYAEGLFDENHKQIIPKYPKRIAVVTSQSGAVIRDIIDAVRKRDPHIQVVLYPAAVQGEGAAQEIAKQIENVNQNGNFDTLIIGRGGGSIEDLWPFNEEIVARAIYDSKIPIISSVGHQTDNTIADLVADQRASTPTQAGVIASPELTDVISNIRNLQNSLENSMRNLIKIDQQRLNHLQQSYVFQDPSRLYESYSQQADLLTDKLLSAFKEQLKQKENKLVLIRSKLAGSSPHNLLIDKQNQLKYLDANLKQNIKAIYSSKKDQLRNKVDALDHLSPLKIMARGYGMVKDSENHIIKKVTDVKIGETITVDLSDGNIEADVSKINQESGK</sequence>
<dbReference type="Pfam" id="PF02601">
    <property type="entry name" value="Exonuc_VII_L"/>
    <property type="match status" value="1"/>
</dbReference>
<dbReference type="EC" id="3.1.11.6" evidence="5"/>
<keyword evidence="4 5" id="KW-0269">Exonuclease</keyword>
<comment type="subunit">
    <text evidence="5">Heterooligomer composed of large and small subunits.</text>
</comment>
<evidence type="ECO:0000256" key="3">
    <source>
        <dbReference type="ARBA" id="ARBA00022801"/>
    </source>
</evidence>
<accession>A0A5C4TLL3</accession>
<evidence type="ECO:0000256" key="1">
    <source>
        <dbReference type="ARBA" id="ARBA00022490"/>
    </source>
</evidence>
<dbReference type="CDD" id="cd04489">
    <property type="entry name" value="ExoVII_LU_OBF"/>
    <property type="match status" value="1"/>
</dbReference>
<reference evidence="10 11" key="1">
    <citation type="submission" date="2018-05" db="EMBL/GenBank/DDBJ databases">
        <title>Lactobacillus sanfranciscensis Ah4 draft denome sequence.</title>
        <authorList>
            <person name="Zhang G."/>
        </authorList>
    </citation>
    <scope>NUCLEOTIDE SEQUENCE [LARGE SCALE GENOMIC DNA]</scope>
    <source>
        <strain evidence="10 11">Ah4</strain>
    </source>
</reference>
<feature type="domain" description="OB-fold nucleic acid binding" evidence="9">
    <location>
        <begin position="6"/>
        <end position="100"/>
    </location>
</feature>
<evidence type="ECO:0000256" key="6">
    <source>
        <dbReference type="RuleBase" id="RU004355"/>
    </source>
</evidence>
<keyword evidence="2 5" id="KW-0540">Nuclease</keyword>
<dbReference type="Proteomes" id="UP000313312">
    <property type="component" value="Unassembled WGS sequence"/>
</dbReference>
<dbReference type="NCBIfam" id="TIGR00237">
    <property type="entry name" value="xseA"/>
    <property type="match status" value="1"/>
</dbReference>